<accession>A0ABY4V7G6</accession>
<dbReference type="Proteomes" id="UP001055658">
    <property type="component" value="Chromosome"/>
</dbReference>
<protein>
    <submittedName>
        <fullName evidence="1">Uncharacterized protein</fullName>
    </submittedName>
</protein>
<evidence type="ECO:0000313" key="2">
    <source>
        <dbReference type="Proteomes" id="UP001055658"/>
    </source>
</evidence>
<proteinExistence type="predicted"/>
<keyword evidence="2" id="KW-1185">Reference proteome</keyword>
<sequence length="67" mass="7620">MHKPAGIFVLDIDIYAVMSTHQRIALYIDNEIVLNMSGTQPRHFEIRIPQLLVISLPTRSPPVSTTY</sequence>
<name>A0ABY4V7G6_9GAMM</name>
<reference evidence="1" key="1">
    <citation type="submission" date="2022-02" db="EMBL/GenBank/DDBJ databases">
        <title>Coral-associated bacteria.</title>
        <authorList>
            <person name="Tang K."/>
            <person name="Wang X."/>
        </authorList>
    </citation>
    <scope>NUCLEOTIDE SEQUENCE</scope>
    <source>
        <strain evidence="1">SCSIO 43006</strain>
    </source>
</reference>
<gene>
    <name evidence="1" type="ORF">MJO52_13595</name>
</gene>
<organism evidence="1 2">
    <name type="scientific">Microbulbifer variabilis</name>
    <dbReference type="NCBI Taxonomy" id="266805"/>
    <lineage>
        <taxon>Bacteria</taxon>
        <taxon>Pseudomonadati</taxon>
        <taxon>Pseudomonadota</taxon>
        <taxon>Gammaproteobacteria</taxon>
        <taxon>Cellvibrionales</taxon>
        <taxon>Microbulbiferaceae</taxon>
        <taxon>Microbulbifer</taxon>
    </lineage>
</organism>
<dbReference type="EMBL" id="CP092418">
    <property type="protein sequence ID" value="USD20112.1"/>
    <property type="molecule type" value="Genomic_DNA"/>
</dbReference>
<evidence type="ECO:0000313" key="1">
    <source>
        <dbReference type="EMBL" id="USD20112.1"/>
    </source>
</evidence>
<dbReference type="RefSeq" id="WP_252082211.1">
    <property type="nucleotide sequence ID" value="NZ_CP092418.1"/>
</dbReference>